<accession>A0A0K9PL94</accession>
<comment type="caution">
    <text evidence="2">The sequence shown here is derived from an EMBL/GenBank/DDBJ whole genome shotgun (WGS) entry which is preliminary data.</text>
</comment>
<dbReference type="Pfam" id="PF24758">
    <property type="entry name" value="LRR_At5g56370"/>
    <property type="match status" value="1"/>
</dbReference>
<dbReference type="Pfam" id="PF00646">
    <property type="entry name" value="F-box"/>
    <property type="match status" value="1"/>
</dbReference>
<dbReference type="PANTHER" id="PTHR31639:SF56">
    <property type="entry name" value="OS08G0461800 PROTEIN"/>
    <property type="match status" value="1"/>
</dbReference>
<dbReference type="OMA" id="TITNHIQ"/>
<dbReference type="SUPFAM" id="SSF52047">
    <property type="entry name" value="RNI-like"/>
    <property type="match status" value="1"/>
</dbReference>
<name>A0A0K9PL94_ZOSMR</name>
<gene>
    <name evidence="2" type="ORF">ZOSMA_223G00040</name>
</gene>
<protein>
    <recommendedName>
        <fullName evidence="1">F-box domain-containing protein</fullName>
    </recommendedName>
</protein>
<dbReference type="InterPro" id="IPR055411">
    <property type="entry name" value="LRR_FXL15/At3g58940/PEG3-like"/>
</dbReference>
<organism evidence="2 3">
    <name type="scientific">Zostera marina</name>
    <name type="common">Eelgrass</name>
    <dbReference type="NCBI Taxonomy" id="29655"/>
    <lineage>
        <taxon>Eukaryota</taxon>
        <taxon>Viridiplantae</taxon>
        <taxon>Streptophyta</taxon>
        <taxon>Embryophyta</taxon>
        <taxon>Tracheophyta</taxon>
        <taxon>Spermatophyta</taxon>
        <taxon>Magnoliopsida</taxon>
        <taxon>Liliopsida</taxon>
        <taxon>Zosteraceae</taxon>
        <taxon>Zostera</taxon>
    </lineage>
</organism>
<dbReference type="OrthoDB" id="1163429at2759"/>
<keyword evidence="3" id="KW-1185">Reference proteome</keyword>
<dbReference type="InterPro" id="IPR036047">
    <property type="entry name" value="F-box-like_dom_sf"/>
</dbReference>
<dbReference type="InterPro" id="IPR001810">
    <property type="entry name" value="F-box_dom"/>
</dbReference>
<dbReference type="EMBL" id="LFYR01000794">
    <property type="protein sequence ID" value="KMZ69007.1"/>
    <property type="molecule type" value="Genomic_DNA"/>
</dbReference>
<dbReference type="STRING" id="29655.A0A0K9PL94"/>
<evidence type="ECO:0000259" key="1">
    <source>
        <dbReference type="PROSITE" id="PS50181"/>
    </source>
</evidence>
<sequence length="431" mass="50094">MAKEIKKCKLETEKDIISSMPEDITNRILGRLPIRDIINTSTLSREWRYKWRSMPDLIFDNDSFHSSNKRKRPSKMTIYLRKILRFLSLHRGNIRRFEFSSRWKVISSKVDMFLDHLSFNFVGVQHLKLTFTTMYLIPPFVFRFDKLTALNLNSCKIILPASFNGFKNLKALYLRIITFANDNALETLINLCPLLEILDVRTLLDCRQRLILHAPNLKSLTLIGSLSYLEFKKTQMVTQAALAFDSSQIYDLTNVLRSLSNVDYLVFWNFEDNESAFKKINFTPSMMKNIKFNKLKKLFLGVNLDCSKQTSFACCVLENCPSINYFRIHCDHLKIQNGISLSTPNMFWKDKTKISSSFDNLKIFDVVNLHGSKSELKFIEYIFAITPSLEVSNIEIDWEKIVYGERVMCDIAIELLSFKKASGANVIIEKP</sequence>
<evidence type="ECO:0000313" key="3">
    <source>
        <dbReference type="Proteomes" id="UP000036987"/>
    </source>
</evidence>
<dbReference type="Gene3D" id="1.20.1280.50">
    <property type="match status" value="1"/>
</dbReference>
<dbReference type="SUPFAM" id="SSF81383">
    <property type="entry name" value="F-box domain"/>
    <property type="match status" value="1"/>
</dbReference>
<proteinExistence type="predicted"/>
<dbReference type="SMART" id="SM00256">
    <property type="entry name" value="FBOX"/>
    <property type="match status" value="1"/>
</dbReference>
<dbReference type="Gene3D" id="3.80.10.10">
    <property type="entry name" value="Ribonuclease Inhibitor"/>
    <property type="match status" value="1"/>
</dbReference>
<dbReference type="InterPro" id="IPR032675">
    <property type="entry name" value="LRR_dom_sf"/>
</dbReference>
<feature type="domain" description="F-box" evidence="1">
    <location>
        <begin position="14"/>
        <end position="67"/>
    </location>
</feature>
<dbReference type="Proteomes" id="UP000036987">
    <property type="component" value="Unassembled WGS sequence"/>
</dbReference>
<dbReference type="PROSITE" id="PS50181">
    <property type="entry name" value="FBOX"/>
    <property type="match status" value="1"/>
</dbReference>
<evidence type="ECO:0000313" key="2">
    <source>
        <dbReference type="EMBL" id="KMZ69007.1"/>
    </source>
</evidence>
<dbReference type="AlphaFoldDB" id="A0A0K9PL94"/>
<reference evidence="3" key="1">
    <citation type="journal article" date="2016" name="Nature">
        <title>The genome of the seagrass Zostera marina reveals angiosperm adaptation to the sea.</title>
        <authorList>
            <person name="Olsen J.L."/>
            <person name="Rouze P."/>
            <person name="Verhelst B."/>
            <person name="Lin Y.-C."/>
            <person name="Bayer T."/>
            <person name="Collen J."/>
            <person name="Dattolo E."/>
            <person name="De Paoli E."/>
            <person name="Dittami S."/>
            <person name="Maumus F."/>
            <person name="Michel G."/>
            <person name="Kersting A."/>
            <person name="Lauritano C."/>
            <person name="Lohaus R."/>
            <person name="Toepel M."/>
            <person name="Tonon T."/>
            <person name="Vanneste K."/>
            <person name="Amirebrahimi M."/>
            <person name="Brakel J."/>
            <person name="Bostroem C."/>
            <person name="Chovatia M."/>
            <person name="Grimwood J."/>
            <person name="Jenkins J.W."/>
            <person name="Jueterbock A."/>
            <person name="Mraz A."/>
            <person name="Stam W.T."/>
            <person name="Tice H."/>
            <person name="Bornberg-Bauer E."/>
            <person name="Green P.J."/>
            <person name="Pearson G.A."/>
            <person name="Procaccini G."/>
            <person name="Duarte C.M."/>
            <person name="Schmutz J."/>
            <person name="Reusch T.B.H."/>
            <person name="Van de Peer Y."/>
        </authorList>
    </citation>
    <scope>NUCLEOTIDE SEQUENCE [LARGE SCALE GENOMIC DNA]</scope>
    <source>
        <strain evidence="3">cv. Finnish</strain>
    </source>
</reference>
<dbReference type="PANTHER" id="PTHR31639">
    <property type="entry name" value="F-BOX PROTEIN-LIKE"/>
    <property type="match status" value="1"/>
</dbReference>